<gene>
    <name evidence="8" type="ORF">I5731_15085</name>
</gene>
<dbReference type="GO" id="GO:0009253">
    <property type="term" value="P:peptidoglycan catabolic process"/>
    <property type="evidence" value="ECO:0007669"/>
    <property type="project" value="InterPro"/>
</dbReference>
<feature type="domain" description="N-acetylmuramoyl-L-alanine amidase" evidence="7">
    <location>
        <begin position="14"/>
        <end position="151"/>
    </location>
</feature>
<keyword evidence="9" id="KW-1185">Reference proteome</keyword>
<comment type="caution">
    <text evidence="8">The sequence shown here is derived from an EMBL/GenBank/DDBJ whole genome shotgun (WGS) entry which is preliminary data.</text>
</comment>
<evidence type="ECO:0000313" key="8">
    <source>
        <dbReference type="EMBL" id="MBH0239150.1"/>
    </source>
</evidence>
<comment type="similarity">
    <text evidence="2">Belongs to the N-acetylmuramoyl-L-alanine amidase 2 family.</text>
</comment>
<dbReference type="RefSeq" id="WP_197312241.1">
    <property type="nucleotide sequence ID" value="NZ_JADZLT010000053.1"/>
</dbReference>
<dbReference type="InterPro" id="IPR002477">
    <property type="entry name" value="Peptidoglycan-bd-like"/>
</dbReference>
<protein>
    <recommendedName>
        <fullName evidence="3">N-acetylmuramoyl-L-alanine amidase</fullName>
        <ecNumber evidence="3">3.5.1.28</ecNumber>
    </recommendedName>
</protein>
<dbReference type="CDD" id="cd06583">
    <property type="entry name" value="PGRP"/>
    <property type="match status" value="1"/>
</dbReference>
<dbReference type="EC" id="3.5.1.28" evidence="3"/>
<dbReference type="Pfam" id="PF01471">
    <property type="entry name" value="PG_binding_1"/>
    <property type="match status" value="1"/>
</dbReference>
<reference evidence="8" key="1">
    <citation type="submission" date="2020-12" db="EMBL/GenBank/DDBJ databases">
        <title>Methylobrevis albus sp. nov., isolated from fresh water lack sediment.</title>
        <authorList>
            <person name="Zou Q."/>
        </authorList>
    </citation>
    <scope>NUCLEOTIDE SEQUENCE</scope>
    <source>
        <strain evidence="8">L22</strain>
    </source>
</reference>
<dbReference type="Gene3D" id="1.10.101.10">
    <property type="entry name" value="PGBD-like superfamily/PGBD"/>
    <property type="match status" value="1"/>
</dbReference>
<evidence type="ECO:0000256" key="1">
    <source>
        <dbReference type="ARBA" id="ARBA00001561"/>
    </source>
</evidence>
<evidence type="ECO:0000256" key="3">
    <source>
        <dbReference type="ARBA" id="ARBA00011901"/>
    </source>
</evidence>
<evidence type="ECO:0000256" key="2">
    <source>
        <dbReference type="ARBA" id="ARBA00007553"/>
    </source>
</evidence>
<evidence type="ECO:0000313" key="9">
    <source>
        <dbReference type="Proteomes" id="UP000631694"/>
    </source>
</evidence>
<dbReference type="Pfam" id="PF01510">
    <property type="entry name" value="Amidase_2"/>
    <property type="match status" value="1"/>
</dbReference>
<sequence>MVDPFDLAVEERPSPNHGPRPDGAAIELVILHYTGMPSGEGALAWLCDPRSQVSSHYFVHADGRLVQMVPEERRAWHAGISNWHGKADINSRSIGIEIENPGHEHGYAEFPQPQVEAVIALVRSIMLRRTIFPQAVLAHSDVAPLRKQDPGEKFPWDRLAAAGVGLWVPPAPIRGGRFFQRGDRGQPVEALQAMLALYGYGLEPTGDFDELTEAVVTAFQRHFRPERVDGIADVSTIETLAALLRQLPRFA</sequence>
<dbReference type="InterPro" id="IPR002502">
    <property type="entry name" value="Amidase_domain"/>
</dbReference>
<dbReference type="AlphaFoldDB" id="A0A931I4N7"/>
<dbReference type="GO" id="GO:0019867">
    <property type="term" value="C:outer membrane"/>
    <property type="evidence" value="ECO:0007669"/>
    <property type="project" value="TreeGrafter"/>
</dbReference>
<dbReference type="SUPFAM" id="SSF55846">
    <property type="entry name" value="N-acetylmuramoyl-L-alanine amidase-like"/>
    <property type="match status" value="1"/>
</dbReference>
<keyword evidence="4" id="KW-0378">Hydrolase</keyword>
<dbReference type="InterPro" id="IPR036505">
    <property type="entry name" value="Amidase/PGRP_sf"/>
</dbReference>
<dbReference type="GO" id="GO:0071555">
    <property type="term" value="P:cell wall organization"/>
    <property type="evidence" value="ECO:0007669"/>
    <property type="project" value="UniProtKB-KW"/>
</dbReference>
<evidence type="ECO:0000256" key="4">
    <source>
        <dbReference type="ARBA" id="ARBA00022801"/>
    </source>
</evidence>
<dbReference type="InterPro" id="IPR036366">
    <property type="entry name" value="PGBDSf"/>
</dbReference>
<evidence type="ECO:0000256" key="6">
    <source>
        <dbReference type="SAM" id="MobiDB-lite"/>
    </source>
</evidence>
<evidence type="ECO:0000259" key="7">
    <source>
        <dbReference type="SMART" id="SM00644"/>
    </source>
</evidence>
<dbReference type="GO" id="GO:0009254">
    <property type="term" value="P:peptidoglycan turnover"/>
    <property type="evidence" value="ECO:0007669"/>
    <property type="project" value="TreeGrafter"/>
</dbReference>
<name>A0A931I4N7_9HYPH</name>
<dbReference type="InterPro" id="IPR036365">
    <property type="entry name" value="PGBD-like_sf"/>
</dbReference>
<dbReference type="PANTHER" id="PTHR30417">
    <property type="entry name" value="N-ACETYLMURAMOYL-L-ALANINE AMIDASE AMID"/>
    <property type="match status" value="1"/>
</dbReference>
<dbReference type="SUPFAM" id="SSF47090">
    <property type="entry name" value="PGBD-like"/>
    <property type="match status" value="1"/>
</dbReference>
<keyword evidence="5" id="KW-0961">Cell wall biogenesis/degradation</keyword>
<evidence type="ECO:0000256" key="5">
    <source>
        <dbReference type="ARBA" id="ARBA00023316"/>
    </source>
</evidence>
<dbReference type="InterPro" id="IPR051206">
    <property type="entry name" value="NAMLAA_amidase_2"/>
</dbReference>
<comment type="catalytic activity">
    <reaction evidence="1">
        <text>Hydrolyzes the link between N-acetylmuramoyl residues and L-amino acid residues in certain cell-wall glycopeptides.</text>
        <dbReference type="EC" id="3.5.1.28"/>
    </reaction>
</comment>
<dbReference type="Proteomes" id="UP000631694">
    <property type="component" value="Unassembled WGS sequence"/>
</dbReference>
<proteinExistence type="inferred from homology"/>
<feature type="region of interest" description="Disordered" evidence="6">
    <location>
        <begin position="1"/>
        <end position="21"/>
    </location>
</feature>
<accession>A0A931I4N7</accession>
<dbReference type="GO" id="GO:0008745">
    <property type="term" value="F:N-acetylmuramoyl-L-alanine amidase activity"/>
    <property type="evidence" value="ECO:0007669"/>
    <property type="project" value="UniProtKB-EC"/>
</dbReference>
<dbReference type="SMART" id="SM00644">
    <property type="entry name" value="Ami_2"/>
    <property type="match status" value="1"/>
</dbReference>
<dbReference type="PANTHER" id="PTHR30417:SF1">
    <property type="entry name" value="N-ACETYLMURAMOYL-L-ALANINE AMIDASE AMID"/>
    <property type="match status" value="1"/>
</dbReference>
<dbReference type="EMBL" id="JADZLT010000053">
    <property type="protein sequence ID" value="MBH0239150.1"/>
    <property type="molecule type" value="Genomic_DNA"/>
</dbReference>
<organism evidence="8 9">
    <name type="scientific">Methylobrevis albus</name>
    <dbReference type="NCBI Taxonomy" id="2793297"/>
    <lineage>
        <taxon>Bacteria</taxon>
        <taxon>Pseudomonadati</taxon>
        <taxon>Pseudomonadota</taxon>
        <taxon>Alphaproteobacteria</taxon>
        <taxon>Hyphomicrobiales</taxon>
        <taxon>Pleomorphomonadaceae</taxon>
        <taxon>Methylobrevis</taxon>
    </lineage>
</organism>
<dbReference type="Gene3D" id="3.40.80.10">
    <property type="entry name" value="Peptidoglycan recognition protein-like"/>
    <property type="match status" value="1"/>
</dbReference>